<dbReference type="AlphaFoldDB" id="A0A392RXY7"/>
<name>A0A392RXY7_9FABA</name>
<dbReference type="EMBL" id="LXQA010279774">
    <property type="protein sequence ID" value="MCI40446.1"/>
    <property type="molecule type" value="Genomic_DNA"/>
</dbReference>
<reference evidence="1 2" key="1">
    <citation type="journal article" date="2018" name="Front. Plant Sci.">
        <title>Red Clover (Trifolium pratense) and Zigzag Clover (T. medium) - A Picture of Genomic Similarities and Differences.</title>
        <authorList>
            <person name="Dluhosova J."/>
            <person name="Istvanek J."/>
            <person name="Nedelnik J."/>
            <person name="Repkova J."/>
        </authorList>
    </citation>
    <scope>NUCLEOTIDE SEQUENCE [LARGE SCALE GENOMIC DNA]</scope>
    <source>
        <strain evidence="2">cv. 10/8</strain>
        <tissue evidence="1">Leaf</tissue>
    </source>
</reference>
<feature type="non-terminal residue" evidence="1">
    <location>
        <position position="1"/>
    </location>
</feature>
<organism evidence="1 2">
    <name type="scientific">Trifolium medium</name>
    <dbReference type="NCBI Taxonomy" id="97028"/>
    <lineage>
        <taxon>Eukaryota</taxon>
        <taxon>Viridiplantae</taxon>
        <taxon>Streptophyta</taxon>
        <taxon>Embryophyta</taxon>
        <taxon>Tracheophyta</taxon>
        <taxon>Spermatophyta</taxon>
        <taxon>Magnoliopsida</taxon>
        <taxon>eudicotyledons</taxon>
        <taxon>Gunneridae</taxon>
        <taxon>Pentapetalae</taxon>
        <taxon>rosids</taxon>
        <taxon>fabids</taxon>
        <taxon>Fabales</taxon>
        <taxon>Fabaceae</taxon>
        <taxon>Papilionoideae</taxon>
        <taxon>50 kb inversion clade</taxon>
        <taxon>NPAAA clade</taxon>
        <taxon>Hologalegina</taxon>
        <taxon>IRL clade</taxon>
        <taxon>Trifolieae</taxon>
        <taxon>Trifolium</taxon>
    </lineage>
</organism>
<sequence length="54" mass="5830">VSCAARSVVLCRAQRSAVPRAALCGFPVRSSDGRAARRLMLRRAQSPGVWVDMS</sequence>
<keyword evidence="2" id="KW-1185">Reference proteome</keyword>
<evidence type="ECO:0000313" key="2">
    <source>
        <dbReference type="Proteomes" id="UP000265520"/>
    </source>
</evidence>
<dbReference type="Proteomes" id="UP000265520">
    <property type="component" value="Unassembled WGS sequence"/>
</dbReference>
<evidence type="ECO:0000313" key="1">
    <source>
        <dbReference type="EMBL" id="MCI40446.1"/>
    </source>
</evidence>
<comment type="caution">
    <text evidence="1">The sequence shown here is derived from an EMBL/GenBank/DDBJ whole genome shotgun (WGS) entry which is preliminary data.</text>
</comment>
<proteinExistence type="predicted"/>
<accession>A0A392RXY7</accession>
<protein>
    <submittedName>
        <fullName evidence="1">Uncharacterized protein</fullName>
    </submittedName>
</protein>